<feature type="region of interest" description="Disordered" evidence="1">
    <location>
        <begin position="395"/>
        <end position="522"/>
    </location>
</feature>
<dbReference type="Proteomes" id="UP001164743">
    <property type="component" value="Chromosome 7A"/>
</dbReference>
<dbReference type="RefSeq" id="XP_053022011.1">
    <property type="nucleotide sequence ID" value="XM_053170762.1"/>
</dbReference>
<feature type="compositionally biased region" description="Low complexity" evidence="1">
    <location>
        <begin position="129"/>
        <end position="139"/>
    </location>
</feature>
<feature type="region of interest" description="Disordered" evidence="1">
    <location>
        <begin position="160"/>
        <end position="193"/>
    </location>
</feature>
<feature type="compositionally biased region" description="Polar residues" evidence="1">
    <location>
        <begin position="86"/>
        <end position="98"/>
    </location>
</feature>
<evidence type="ECO:0000313" key="2">
    <source>
        <dbReference type="EMBL" id="WAQ86456.1"/>
    </source>
</evidence>
<sequence length="590" mass="65337">MASRIGRSSITPSSNESGHSLPSSNSEPKEDRPAHRRARPPPARSSSANPHRSSHRSSSDHLNRLSGTFPQPALDLAHQSRRDKASSTQAEFSSTPLNLNMLAHPPHFHLPVPPLPPGYTSRSHAGNRQSMQPSQSQPSFQTFLPRDPRRETFQPHAKMAPATGQFGQHSNRQSGQHSNRQSRYLDLPTRRGNEPVNLIQAVRDTPQSSRPNSVQVDPRRVVTGVLQSALPPSARPVPVNTAPVRSMPIAELEYRHKAQLQKMQADSNHQVAKSSTSKSLAGGQSQNLELNQRHKAAMQKLQAHGIPPVVTKPPISSRRQSVNPPVVTKPPIVSRRQSVNPPSRTASQPKAPASSSDTSSKSIHVDQAEKKVEKGGVATSNRRSFFGKWSFKEAKSAAAPNEEPSTKPKSLLSSKKQKKEALKPVLTKDEEEDEDVPLAQLANRRASHNPAGFSRTASRDSLSSHPETLMSKSHSVPGMMHKMGNRDSFHDPGPRPLTRPDHLRSHTNPIDTRHSRRLSRQHDRAGGFQPIREDNELAPIDQNIPGRSDISFQPPRWLDADLEYSHKQGPRPLIFEDEAKAIRNSKRFWT</sequence>
<evidence type="ECO:0008006" key="4">
    <source>
        <dbReference type="Google" id="ProtNLM"/>
    </source>
</evidence>
<protein>
    <recommendedName>
        <fullName evidence="4">Inner centromere protein ARK-binding domain-containing protein</fullName>
    </recommendedName>
</protein>
<proteinExistence type="predicted"/>
<feature type="compositionally biased region" description="Basic and acidic residues" evidence="1">
    <location>
        <begin position="484"/>
        <end position="504"/>
    </location>
</feature>
<feature type="compositionally biased region" description="Polar residues" evidence="1">
    <location>
        <begin position="165"/>
        <end position="182"/>
    </location>
</feature>
<evidence type="ECO:0000313" key="3">
    <source>
        <dbReference type="Proteomes" id="UP001164743"/>
    </source>
</evidence>
<feature type="region of interest" description="Disordered" evidence="1">
    <location>
        <begin position="1"/>
        <end position="147"/>
    </location>
</feature>
<feature type="region of interest" description="Disordered" evidence="1">
    <location>
        <begin position="297"/>
        <end position="376"/>
    </location>
</feature>
<keyword evidence="3" id="KW-1185">Reference proteome</keyword>
<feature type="compositionally biased region" description="Basic and acidic residues" evidence="1">
    <location>
        <begin position="419"/>
        <end position="428"/>
    </location>
</feature>
<feature type="compositionally biased region" description="Basic and acidic residues" evidence="1">
    <location>
        <begin position="363"/>
        <end position="374"/>
    </location>
</feature>
<feature type="region of interest" description="Disordered" evidence="1">
    <location>
        <begin position="262"/>
        <end position="284"/>
    </location>
</feature>
<gene>
    <name evidence="2" type="ORF">PtA15_7A182</name>
</gene>
<feature type="compositionally biased region" description="Polar residues" evidence="1">
    <location>
        <begin position="1"/>
        <end position="26"/>
    </location>
</feature>
<evidence type="ECO:0000256" key="1">
    <source>
        <dbReference type="SAM" id="MobiDB-lite"/>
    </source>
</evidence>
<reference evidence="2" key="1">
    <citation type="submission" date="2022-10" db="EMBL/GenBank/DDBJ databases">
        <title>Puccinia triticina Genome sequencing and assembly.</title>
        <authorList>
            <person name="Li C."/>
        </authorList>
    </citation>
    <scope>NUCLEOTIDE SEQUENCE</scope>
    <source>
        <strain evidence="2">Pt15</strain>
    </source>
</reference>
<accession>A0ABY7CQP9</accession>
<organism evidence="2 3">
    <name type="scientific">Puccinia triticina</name>
    <dbReference type="NCBI Taxonomy" id="208348"/>
    <lineage>
        <taxon>Eukaryota</taxon>
        <taxon>Fungi</taxon>
        <taxon>Dikarya</taxon>
        <taxon>Basidiomycota</taxon>
        <taxon>Pucciniomycotina</taxon>
        <taxon>Pucciniomycetes</taxon>
        <taxon>Pucciniales</taxon>
        <taxon>Pucciniaceae</taxon>
        <taxon>Puccinia</taxon>
    </lineage>
</organism>
<name>A0ABY7CQP9_9BASI</name>
<dbReference type="EMBL" id="CP110427">
    <property type="protein sequence ID" value="WAQ86456.1"/>
    <property type="molecule type" value="Genomic_DNA"/>
</dbReference>
<feature type="compositionally biased region" description="Polar residues" evidence="1">
    <location>
        <begin position="335"/>
        <end position="348"/>
    </location>
</feature>
<feature type="compositionally biased region" description="Polar residues" evidence="1">
    <location>
        <begin position="455"/>
        <end position="474"/>
    </location>
</feature>
<dbReference type="GeneID" id="77811657"/>